<dbReference type="EMBL" id="PVBS01000004">
    <property type="protein sequence ID" value="PRD52037.1"/>
    <property type="molecule type" value="Genomic_DNA"/>
</dbReference>
<accession>A0A2S9JGG2</accession>
<dbReference type="InterPro" id="IPR036286">
    <property type="entry name" value="LexA/Signal_pep-like_sf"/>
</dbReference>
<name>A0A2S9JGG2_9SPHI</name>
<feature type="domain" description="Peptidase S24/S26A/S26B/S26C" evidence="1">
    <location>
        <begin position="33"/>
        <end position="104"/>
    </location>
</feature>
<dbReference type="AlphaFoldDB" id="A0A2S9JGG2"/>
<evidence type="ECO:0000259" key="1">
    <source>
        <dbReference type="Pfam" id="PF00717"/>
    </source>
</evidence>
<sequence>MDLNDRQFLRVENEDFFSIVRQRLDVGDRVRIPVVGKSMEPFLLERDEVLLKTANTAEIAIGDIVLAQWGQKYMLHRVVRKKGASVWLAGDNNLVQLERIVTEDIVAILVEARRDGRRLLVSGLFSKMLGMCWYYLRLPRRVVVAIRRRITNKRIGA</sequence>
<dbReference type="Pfam" id="PF00717">
    <property type="entry name" value="Peptidase_S24"/>
    <property type="match status" value="1"/>
</dbReference>
<protein>
    <recommendedName>
        <fullName evidence="1">Peptidase S24/S26A/S26B/S26C domain-containing protein</fullName>
    </recommendedName>
</protein>
<dbReference type="InterPro" id="IPR015927">
    <property type="entry name" value="Peptidase_S24_S26A/B/C"/>
</dbReference>
<dbReference type="Proteomes" id="UP000238642">
    <property type="component" value="Unassembled WGS sequence"/>
</dbReference>
<organism evidence="2 3">
    <name type="scientific">Sphingobacterium gobiense</name>
    <dbReference type="NCBI Taxonomy" id="1382456"/>
    <lineage>
        <taxon>Bacteria</taxon>
        <taxon>Pseudomonadati</taxon>
        <taxon>Bacteroidota</taxon>
        <taxon>Sphingobacteriia</taxon>
        <taxon>Sphingobacteriales</taxon>
        <taxon>Sphingobacteriaceae</taxon>
        <taxon>Sphingobacterium</taxon>
    </lineage>
</organism>
<reference evidence="2 3" key="1">
    <citation type="submission" date="2018-02" db="EMBL/GenBank/DDBJ databases">
        <title>The draft genome of Sphingobacterium gobiense H7.</title>
        <authorList>
            <person name="Li L."/>
            <person name="Liu L."/>
            <person name="Zhang X."/>
            <person name="Wang T."/>
            <person name="Liang L."/>
        </authorList>
    </citation>
    <scope>NUCLEOTIDE SEQUENCE [LARGE SCALE GENOMIC DNA]</scope>
    <source>
        <strain evidence="2 3">ACCC 05757</strain>
    </source>
</reference>
<dbReference type="Gene3D" id="2.10.109.10">
    <property type="entry name" value="Umud Fragment, subunit A"/>
    <property type="match status" value="1"/>
</dbReference>
<dbReference type="OrthoDB" id="9795228at2"/>
<evidence type="ECO:0000313" key="3">
    <source>
        <dbReference type="Proteomes" id="UP000238642"/>
    </source>
</evidence>
<keyword evidence="3" id="KW-1185">Reference proteome</keyword>
<gene>
    <name evidence="2" type="ORF">C5749_17225</name>
</gene>
<dbReference type="RefSeq" id="WP_105727473.1">
    <property type="nucleotide sequence ID" value="NZ_PVBS01000004.1"/>
</dbReference>
<proteinExistence type="predicted"/>
<comment type="caution">
    <text evidence="2">The sequence shown here is derived from an EMBL/GenBank/DDBJ whole genome shotgun (WGS) entry which is preliminary data.</text>
</comment>
<evidence type="ECO:0000313" key="2">
    <source>
        <dbReference type="EMBL" id="PRD52037.1"/>
    </source>
</evidence>
<dbReference type="SUPFAM" id="SSF51306">
    <property type="entry name" value="LexA/Signal peptidase"/>
    <property type="match status" value="1"/>
</dbReference>